<sequence length="398" mass="45167">MVSSTRPQRPRPDTADDFERWDNFERLRPDQYSVILPPPVEQLAERLVYIDVLEERWEASFEKLTKRNQQLWVPLNDLQRAALLRSRWISLVRAVTENDSRTNDLLAGAILVPHLLKLWWSSPSSAGEGGEDPVFGGLKRTPHLQRLNLGSESLQQAASFQPSDMISHRIIPLVLNQDNTHNNSLIAWCLTTYGWVFLYPGKHLKGGFHYLEQADTAKELFAATTVLEEQKPLTDDTAWNMVAVDPKLHSWWEQGFCAFRCLGAESIDDRKQGSGGLMRISLEFHWMPVVEREAVGETLGSVERLGRIMGKTYGDVVGSSLVSGEVYHVDVESQYVKKMVLAYSIQWSVIVMTALAGGPRAFDILPDRPPEYFLNNGRFKGAKREMPFIELGPFNLDE</sequence>
<name>A0AA40ASU3_9PEZI</name>
<dbReference type="EMBL" id="JAUKTV010000012">
    <property type="protein sequence ID" value="KAK0721352.1"/>
    <property type="molecule type" value="Genomic_DNA"/>
</dbReference>
<protein>
    <submittedName>
        <fullName evidence="1">Uncharacterized protein</fullName>
    </submittedName>
</protein>
<reference evidence="1" key="1">
    <citation type="submission" date="2023-06" db="EMBL/GenBank/DDBJ databases">
        <title>Genome-scale phylogeny and comparative genomics of the fungal order Sordariales.</title>
        <authorList>
            <consortium name="Lawrence Berkeley National Laboratory"/>
            <person name="Hensen N."/>
            <person name="Bonometti L."/>
            <person name="Westerberg I."/>
            <person name="Brannstrom I.O."/>
            <person name="Guillou S."/>
            <person name="Cros-Aarteil S."/>
            <person name="Calhoun S."/>
            <person name="Haridas S."/>
            <person name="Kuo A."/>
            <person name="Mondo S."/>
            <person name="Pangilinan J."/>
            <person name="Riley R."/>
            <person name="Labutti K."/>
            <person name="Andreopoulos B."/>
            <person name="Lipzen A."/>
            <person name="Chen C."/>
            <person name="Yanf M."/>
            <person name="Daum C."/>
            <person name="Ng V."/>
            <person name="Clum A."/>
            <person name="Steindorff A."/>
            <person name="Ohm R."/>
            <person name="Martin F."/>
            <person name="Silar P."/>
            <person name="Natvig D."/>
            <person name="Lalanne C."/>
            <person name="Gautier V."/>
            <person name="Ament-Velasquez S.L."/>
            <person name="Kruys A."/>
            <person name="Hutchinson M.I."/>
            <person name="Powell A.J."/>
            <person name="Barry K."/>
            <person name="Miller A.N."/>
            <person name="Grigoriev I.V."/>
            <person name="Debuchy R."/>
            <person name="Gladieux P."/>
            <person name="Thoren M.H."/>
            <person name="Johannesson H."/>
        </authorList>
    </citation>
    <scope>NUCLEOTIDE SEQUENCE</scope>
    <source>
        <strain evidence="1">CBS 540.89</strain>
    </source>
</reference>
<comment type="caution">
    <text evidence="1">The sequence shown here is derived from an EMBL/GenBank/DDBJ whole genome shotgun (WGS) entry which is preliminary data.</text>
</comment>
<dbReference type="AlphaFoldDB" id="A0AA40ASU3"/>
<proteinExistence type="predicted"/>
<accession>A0AA40ASU3</accession>
<gene>
    <name evidence="1" type="ORF">B0T21DRAFT_351312</name>
</gene>
<dbReference type="Proteomes" id="UP001172159">
    <property type="component" value="Unassembled WGS sequence"/>
</dbReference>
<evidence type="ECO:0000313" key="2">
    <source>
        <dbReference type="Proteomes" id="UP001172159"/>
    </source>
</evidence>
<evidence type="ECO:0000313" key="1">
    <source>
        <dbReference type="EMBL" id="KAK0721352.1"/>
    </source>
</evidence>
<organism evidence="1 2">
    <name type="scientific">Apiosordaria backusii</name>
    <dbReference type="NCBI Taxonomy" id="314023"/>
    <lineage>
        <taxon>Eukaryota</taxon>
        <taxon>Fungi</taxon>
        <taxon>Dikarya</taxon>
        <taxon>Ascomycota</taxon>
        <taxon>Pezizomycotina</taxon>
        <taxon>Sordariomycetes</taxon>
        <taxon>Sordariomycetidae</taxon>
        <taxon>Sordariales</taxon>
        <taxon>Lasiosphaeriaceae</taxon>
        <taxon>Apiosordaria</taxon>
    </lineage>
</organism>
<keyword evidence="2" id="KW-1185">Reference proteome</keyword>